<dbReference type="RefSeq" id="WP_189488847.1">
    <property type="nucleotide sequence ID" value="NZ_BMZB01000007.1"/>
</dbReference>
<evidence type="ECO:0000313" key="2">
    <source>
        <dbReference type="Proteomes" id="UP000662572"/>
    </source>
</evidence>
<gene>
    <name evidence="1" type="ORF">GCM10011273_34000</name>
</gene>
<proteinExistence type="predicted"/>
<reference evidence="1" key="2">
    <citation type="submission" date="2020-09" db="EMBL/GenBank/DDBJ databases">
        <authorList>
            <person name="Sun Q."/>
            <person name="Kim S."/>
        </authorList>
    </citation>
    <scope>NUCLEOTIDE SEQUENCE</scope>
    <source>
        <strain evidence="1">KCTC 32296</strain>
    </source>
</reference>
<dbReference type="Proteomes" id="UP000662572">
    <property type="component" value="Unassembled WGS sequence"/>
</dbReference>
<sequence>MTDLSLHDAIENIYASLIADNAGLEEHITALKAAMAREGVKEATFEPVRLAQNNRQGRKLMQAFFKKRGVTVVFAA</sequence>
<organism evidence="1 2">
    <name type="scientific">Asticcacaulis endophyticus</name>
    <dbReference type="NCBI Taxonomy" id="1395890"/>
    <lineage>
        <taxon>Bacteria</taxon>
        <taxon>Pseudomonadati</taxon>
        <taxon>Pseudomonadota</taxon>
        <taxon>Alphaproteobacteria</taxon>
        <taxon>Caulobacterales</taxon>
        <taxon>Caulobacteraceae</taxon>
        <taxon>Asticcacaulis</taxon>
    </lineage>
</organism>
<evidence type="ECO:0000313" key="1">
    <source>
        <dbReference type="EMBL" id="GGZ44454.1"/>
    </source>
</evidence>
<keyword evidence="2" id="KW-1185">Reference proteome</keyword>
<protein>
    <submittedName>
        <fullName evidence="1">Uncharacterized protein</fullName>
    </submittedName>
</protein>
<comment type="caution">
    <text evidence="1">The sequence shown here is derived from an EMBL/GenBank/DDBJ whole genome shotgun (WGS) entry which is preliminary data.</text>
</comment>
<dbReference type="EMBL" id="BMZB01000007">
    <property type="protein sequence ID" value="GGZ44454.1"/>
    <property type="molecule type" value="Genomic_DNA"/>
</dbReference>
<accession>A0A918UZ82</accession>
<reference evidence="1" key="1">
    <citation type="journal article" date="2014" name="Int. J. Syst. Evol. Microbiol.">
        <title>Complete genome sequence of Corynebacterium casei LMG S-19264T (=DSM 44701T), isolated from a smear-ripened cheese.</title>
        <authorList>
            <consortium name="US DOE Joint Genome Institute (JGI-PGF)"/>
            <person name="Walter F."/>
            <person name="Albersmeier A."/>
            <person name="Kalinowski J."/>
            <person name="Ruckert C."/>
        </authorList>
    </citation>
    <scope>NUCLEOTIDE SEQUENCE</scope>
    <source>
        <strain evidence="1">KCTC 32296</strain>
    </source>
</reference>
<name>A0A918UZ82_9CAUL</name>
<dbReference type="AlphaFoldDB" id="A0A918UZ82"/>